<dbReference type="GO" id="GO:0005802">
    <property type="term" value="C:trans-Golgi network"/>
    <property type="evidence" value="ECO:0007669"/>
    <property type="project" value="TreeGrafter"/>
</dbReference>
<keyword evidence="2" id="KW-1185">Reference proteome</keyword>
<dbReference type="GO" id="GO:0000166">
    <property type="term" value="F:nucleotide binding"/>
    <property type="evidence" value="ECO:0007669"/>
    <property type="project" value="InterPro"/>
</dbReference>
<evidence type="ECO:0008006" key="3">
    <source>
        <dbReference type="Google" id="ProtNLM"/>
    </source>
</evidence>
<dbReference type="Proteomes" id="UP000053660">
    <property type="component" value="Unassembled WGS sequence"/>
</dbReference>
<dbReference type="Pfam" id="PF13246">
    <property type="entry name" value="Cation_ATPase"/>
    <property type="match status" value="1"/>
</dbReference>
<dbReference type="GO" id="GO:0045332">
    <property type="term" value="P:phospholipid translocation"/>
    <property type="evidence" value="ECO:0007669"/>
    <property type="project" value="TreeGrafter"/>
</dbReference>
<sequence>MSDKTGTLTCNVMKFKRVSVAGQMFGDNEADEFSDENLVNRYREDPFCLRIYFEKSEEGKAIRELLMMMAVCHTVVPEKKDGKILYQCSSPDEGALVRGAARVGFEFHTRQPKKVVVSVLGADETLDVLDVIDFTSDRKRMSVVIRDAAGVIKLYTKGADTMVLERLVPGSESVIDTCHEHLEDFASYGYRTLCFAMRVIPEDEYEEWAEEYHAAGILIEGRQQALADVAEKIEKDMDFVGATAIEDKLQE</sequence>
<dbReference type="GO" id="GO:0140326">
    <property type="term" value="F:ATPase-coupled intramembrane lipid transporter activity"/>
    <property type="evidence" value="ECO:0007669"/>
    <property type="project" value="TreeGrafter"/>
</dbReference>
<evidence type="ECO:0000313" key="2">
    <source>
        <dbReference type="Proteomes" id="UP000053660"/>
    </source>
</evidence>
<dbReference type="PANTHER" id="PTHR24092">
    <property type="entry name" value="PROBABLE PHOSPHOLIPID-TRANSPORTING ATPASE"/>
    <property type="match status" value="1"/>
</dbReference>
<dbReference type="EMBL" id="KN579434">
    <property type="protein sequence ID" value="KHJ82450.1"/>
    <property type="molecule type" value="Genomic_DNA"/>
</dbReference>
<dbReference type="SUPFAM" id="SSF81660">
    <property type="entry name" value="Metal cation-transporting ATPase, ATP-binding domain N"/>
    <property type="match status" value="1"/>
</dbReference>
<name>A0A0B1SGV5_OESDE</name>
<dbReference type="OrthoDB" id="377733at2759"/>
<proteinExistence type="predicted"/>
<dbReference type="AlphaFoldDB" id="A0A0B1SGV5"/>
<feature type="non-terminal residue" evidence="1">
    <location>
        <position position="251"/>
    </location>
</feature>
<accession>A0A0B1SGV5</accession>
<dbReference type="PANTHER" id="PTHR24092:SF150">
    <property type="entry name" value="PHOSPHOLIPID-TRANSPORTING ATPASE"/>
    <property type="match status" value="1"/>
</dbReference>
<protein>
    <recommendedName>
        <fullName evidence="3">IC domain protein, HAD ATPase, P-type family</fullName>
    </recommendedName>
</protein>
<dbReference type="Gene3D" id="3.40.1110.10">
    <property type="entry name" value="Calcium-transporting ATPase, cytoplasmic domain N"/>
    <property type="match status" value="1"/>
</dbReference>
<reference evidence="1 2" key="1">
    <citation type="submission" date="2014-03" db="EMBL/GenBank/DDBJ databases">
        <title>Draft genome of the hookworm Oesophagostomum dentatum.</title>
        <authorList>
            <person name="Mitreva M."/>
        </authorList>
    </citation>
    <scope>NUCLEOTIDE SEQUENCE [LARGE SCALE GENOMIC DNA]</scope>
    <source>
        <strain evidence="1 2">OD-Hann</strain>
    </source>
</reference>
<dbReference type="GO" id="GO:0005886">
    <property type="term" value="C:plasma membrane"/>
    <property type="evidence" value="ECO:0007669"/>
    <property type="project" value="TreeGrafter"/>
</dbReference>
<gene>
    <name evidence="1" type="ORF">OESDEN_17856</name>
</gene>
<dbReference type="InterPro" id="IPR023299">
    <property type="entry name" value="ATPase_P-typ_cyto_dom_N"/>
</dbReference>
<evidence type="ECO:0000313" key="1">
    <source>
        <dbReference type="EMBL" id="KHJ82450.1"/>
    </source>
</evidence>
<organism evidence="1 2">
    <name type="scientific">Oesophagostomum dentatum</name>
    <name type="common">Nodular worm</name>
    <dbReference type="NCBI Taxonomy" id="61180"/>
    <lineage>
        <taxon>Eukaryota</taxon>
        <taxon>Metazoa</taxon>
        <taxon>Ecdysozoa</taxon>
        <taxon>Nematoda</taxon>
        <taxon>Chromadorea</taxon>
        <taxon>Rhabditida</taxon>
        <taxon>Rhabditina</taxon>
        <taxon>Rhabditomorpha</taxon>
        <taxon>Strongyloidea</taxon>
        <taxon>Strongylidae</taxon>
        <taxon>Oesophagostomum</taxon>
    </lineage>
</organism>